<dbReference type="Pfam" id="PF01728">
    <property type="entry name" value="FtsJ"/>
    <property type="match status" value="1"/>
</dbReference>
<gene>
    <name evidence="3" type="ORF">A2368_01480</name>
</gene>
<feature type="domain" description="Ribosomal RNA methyltransferase FtsJ" evidence="2">
    <location>
        <begin position="6"/>
        <end position="180"/>
    </location>
</feature>
<comment type="caution">
    <text evidence="3">The sequence shown here is derived from an EMBL/GenBank/DDBJ whole genome shotgun (WGS) entry which is preliminary data.</text>
</comment>
<proteinExistence type="predicted"/>
<dbReference type="InterPro" id="IPR047048">
    <property type="entry name" value="TlyA"/>
</dbReference>
<dbReference type="Proteomes" id="UP000176682">
    <property type="component" value="Unassembled WGS sequence"/>
</dbReference>
<dbReference type="SUPFAM" id="SSF53335">
    <property type="entry name" value="S-adenosyl-L-methionine-dependent methyltransferases"/>
    <property type="match status" value="1"/>
</dbReference>
<evidence type="ECO:0000256" key="1">
    <source>
        <dbReference type="ARBA" id="ARBA00022884"/>
    </source>
</evidence>
<organism evidence="3 4">
    <name type="scientific">Candidatus Collierbacteria bacterium RIFOXYB1_FULL_49_13</name>
    <dbReference type="NCBI Taxonomy" id="1817728"/>
    <lineage>
        <taxon>Bacteria</taxon>
        <taxon>Candidatus Collieribacteriota</taxon>
    </lineage>
</organism>
<dbReference type="GO" id="GO:0032259">
    <property type="term" value="P:methylation"/>
    <property type="evidence" value="ECO:0007669"/>
    <property type="project" value="InterPro"/>
</dbReference>
<evidence type="ECO:0000313" key="4">
    <source>
        <dbReference type="Proteomes" id="UP000176682"/>
    </source>
</evidence>
<dbReference type="Gene3D" id="3.40.50.150">
    <property type="entry name" value="Vaccinia Virus protein VP39"/>
    <property type="match status" value="1"/>
</dbReference>
<dbReference type="GO" id="GO:0008168">
    <property type="term" value="F:methyltransferase activity"/>
    <property type="evidence" value="ECO:0007669"/>
    <property type="project" value="InterPro"/>
</dbReference>
<dbReference type="EMBL" id="MFAM01000056">
    <property type="protein sequence ID" value="OGD78182.1"/>
    <property type="molecule type" value="Genomic_DNA"/>
</dbReference>
<protein>
    <recommendedName>
        <fullName evidence="2">Ribosomal RNA methyltransferase FtsJ domain-containing protein</fullName>
    </recommendedName>
</protein>
<dbReference type="GO" id="GO:0003723">
    <property type="term" value="F:RNA binding"/>
    <property type="evidence" value="ECO:0007669"/>
    <property type="project" value="UniProtKB-KW"/>
</dbReference>
<accession>A0A1F5FF32</accession>
<keyword evidence="1" id="KW-0694">RNA-binding</keyword>
<dbReference type="PANTHER" id="PTHR32319:SF0">
    <property type="entry name" value="BACTERIAL HEMOLYSIN-LIKE PROTEIN"/>
    <property type="match status" value="1"/>
</dbReference>
<dbReference type="PANTHER" id="PTHR32319">
    <property type="entry name" value="BACTERIAL HEMOLYSIN-LIKE PROTEIN"/>
    <property type="match status" value="1"/>
</dbReference>
<dbReference type="AlphaFoldDB" id="A0A1F5FF32"/>
<evidence type="ECO:0000313" key="3">
    <source>
        <dbReference type="EMBL" id="OGD78182.1"/>
    </source>
</evidence>
<name>A0A1F5FF32_9BACT</name>
<sequence length="188" mass="20672">MHPSKYVGRAGNKLEFALTHFPLDVKNLVCADLGCNIGGFTHCLLTHGAKKVYAVDTGYGFLDWQLRNDPRVAVMERTNALFLKLPELVDLVTIDVGWTKQEKILPAALTLLKPGGTIITLIKPHYEADKHLLKQGLLPLAYQQPTLNKVTASLAQLPLSIDEIITSPLTGTKGDNVEYLALITKQCN</sequence>
<dbReference type="InterPro" id="IPR029063">
    <property type="entry name" value="SAM-dependent_MTases_sf"/>
</dbReference>
<evidence type="ECO:0000259" key="2">
    <source>
        <dbReference type="Pfam" id="PF01728"/>
    </source>
</evidence>
<reference evidence="3 4" key="1">
    <citation type="journal article" date="2016" name="Nat. Commun.">
        <title>Thousands of microbial genomes shed light on interconnected biogeochemical processes in an aquifer system.</title>
        <authorList>
            <person name="Anantharaman K."/>
            <person name="Brown C.T."/>
            <person name="Hug L.A."/>
            <person name="Sharon I."/>
            <person name="Castelle C.J."/>
            <person name="Probst A.J."/>
            <person name="Thomas B.C."/>
            <person name="Singh A."/>
            <person name="Wilkins M.J."/>
            <person name="Karaoz U."/>
            <person name="Brodie E.L."/>
            <person name="Williams K.H."/>
            <person name="Hubbard S.S."/>
            <person name="Banfield J.F."/>
        </authorList>
    </citation>
    <scope>NUCLEOTIDE SEQUENCE [LARGE SCALE GENOMIC DNA]</scope>
</reference>
<dbReference type="InterPro" id="IPR002877">
    <property type="entry name" value="RNA_MeTrfase_FtsJ_dom"/>
</dbReference>